<keyword evidence="2" id="KW-0378">Hydrolase</keyword>
<feature type="domain" description="SGNH hydrolase-type esterase" evidence="1">
    <location>
        <begin position="53"/>
        <end position="227"/>
    </location>
</feature>
<dbReference type="Gene3D" id="3.40.50.1110">
    <property type="entry name" value="SGNH hydrolase"/>
    <property type="match status" value="1"/>
</dbReference>
<dbReference type="CDD" id="cd01836">
    <property type="entry name" value="FeeA_FeeB_like"/>
    <property type="match status" value="1"/>
</dbReference>
<dbReference type="Pfam" id="PF13472">
    <property type="entry name" value="Lipase_GDSL_2"/>
    <property type="match status" value="1"/>
</dbReference>
<organism evidence="2 3">
    <name type="scientific">Cryobacterium cheniae</name>
    <dbReference type="NCBI Taxonomy" id="1259262"/>
    <lineage>
        <taxon>Bacteria</taxon>
        <taxon>Bacillati</taxon>
        <taxon>Actinomycetota</taxon>
        <taxon>Actinomycetes</taxon>
        <taxon>Micrococcales</taxon>
        <taxon>Microbacteriaceae</taxon>
        <taxon>Cryobacterium</taxon>
    </lineage>
</organism>
<protein>
    <submittedName>
        <fullName evidence="2">SGNH/GDSL hydrolase family protein</fullName>
    </submittedName>
</protein>
<dbReference type="SUPFAM" id="SSF52266">
    <property type="entry name" value="SGNH hydrolase"/>
    <property type="match status" value="1"/>
</dbReference>
<dbReference type="Proteomes" id="UP000298433">
    <property type="component" value="Unassembled WGS sequence"/>
</dbReference>
<gene>
    <name evidence="2" type="ORF">E3T23_04310</name>
</gene>
<dbReference type="OrthoDB" id="9804395at2"/>
<dbReference type="PANTHER" id="PTHR30383:SF5">
    <property type="entry name" value="SGNH HYDROLASE-TYPE ESTERASE DOMAIN-CONTAINING PROTEIN"/>
    <property type="match status" value="1"/>
</dbReference>
<dbReference type="GO" id="GO:0004622">
    <property type="term" value="F:phosphatidylcholine lysophospholipase activity"/>
    <property type="evidence" value="ECO:0007669"/>
    <property type="project" value="TreeGrafter"/>
</dbReference>
<dbReference type="AlphaFoldDB" id="A0A4R8XUY9"/>
<sequence>MPSFPFTRLAAVPYAPLLVTQARRLRRDTPRLPDAALPWTGSRPGPDPLRILVLGDSTAAGVGAETQADALPGWIAHEVAERWGRGSTWRAIGANGATARDVRERFLTDAAAVPFDLALLTIGANDALGLRSRSAFTRDVRRIVLALRAAAPEAAVLVSLMPRFDRFALLPEPLRATLARHAASLDTGARLAVEGLGGVVAIPTPPPYVDGFFASDEFHPSALGYRLWARFVFDSAPGLRLDRPAG</sequence>
<dbReference type="InterPro" id="IPR051532">
    <property type="entry name" value="Ester_Hydrolysis_Enzymes"/>
</dbReference>
<dbReference type="EMBL" id="SOGN01000025">
    <property type="protein sequence ID" value="TFC82448.1"/>
    <property type="molecule type" value="Genomic_DNA"/>
</dbReference>
<name>A0A4R8XUY9_9MICO</name>
<comment type="caution">
    <text evidence="2">The sequence shown here is derived from an EMBL/GenBank/DDBJ whole genome shotgun (WGS) entry which is preliminary data.</text>
</comment>
<reference evidence="2 3" key="1">
    <citation type="submission" date="2019-03" db="EMBL/GenBank/DDBJ databases">
        <title>Genomics of glacier-inhabiting Cryobacterium strains.</title>
        <authorList>
            <person name="Liu Q."/>
            <person name="Xin Y.-H."/>
        </authorList>
    </citation>
    <scope>NUCLEOTIDE SEQUENCE [LARGE SCALE GENOMIC DNA]</scope>
    <source>
        <strain evidence="2 3">TMT2-48-2</strain>
    </source>
</reference>
<proteinExistence type="predicted"/>
<evidence type="ECO:0000259" key="1">
    <source>
        <dbReference type="Pfam" id="PF13472"/>
    </source>
</evidence>
<evidence type="ECO:0000313" key="2">
    <source>
        <dbReference type="EMBL" id="TFC82448.1"/>
    </source>
</evidence>
<dbReference type="InterPro" id="IPR013830">
    <property type="entry name" value="SGNH_hydro"/>
</dbReference>
<evidence type="ECO:0000313" key="3">
    <source>
        <dbReference type="Proteomes" id="UP000298433"/>
    </source>
</evidence>
<accession>A0A4R8XUY9</accession>
<keyword evidence="3" id="KW-1185">Reference proteome</keyword>
<dbReference type="InterPro" id="IPR036514">
    <property type="entry name" value="SGNH_hydro_sf"/>
</dbReference>
<dbReference type="PANTHER" id="PTHR30383">
    <property type="entry name" value="THIOESTERASE 1/PROTEASE 1/LYSOPHOSPHOLIPASE L1"/>
    <property type="match status" value="1"/>
</dbReference>
<dbReference type="RefSeq" id="WP_134369183.1">
    <property type="nucleotide sequence ID" value="NZ_SOGN01000025.1"/>
</dbReference>